<dbReference type="Proteomes" id="UP001183629">
    <property type="component" value="Unassembled WGS sequence"/>
</dbReference>
<evidence type="ECO:0000313" key="3">
    <source>
        <dbReference type="Proteomes" id="UP001183629"/>
    </source>
</evidence>
<evidence type="ECO:0008006" key="4">
    <source>
        <dbReference type="Google" id="ProtNLM"/>
    </source>
</evidence>
<keyword evidence="3" id="KW-1185">Reference proteome</keyword>
<keyword evidence="1" id="KW-1133">Transmembrane helix</keyword>
<keyword evidence="1" id="KW-0472">Membrane</keyword>
<evidence type="ECO:0000256" key="1">
    <source>
        <dbReference type="SAM" id="Phobius"/>
    </source>
</evidence>
<dbReference type="EMBL" id="JAVDYC010000001">
    <property type="protein sequence ID" value="MDR7325531.1"/>
    <property type="molecule type" value="Genomic_DNA"/>
</dbReference>
<dbReference type="Pfam" id="PF09489">
    <property type="entry name" value="CbtB"/>
    <property type="match status" value="1"/>
</dbReference>
<dbReference type="AlphaFoldDB" id="A0AAE3ZTP4"/>
<dbReference type="InterPro" id="IPR012667">
    <property type="entry name" value="CbtB_put"/>
</dbReference>
<dbReference type="RefSeq" id="WP_310420331.1">
    <property type="nucleotide sequence ID" value="NZ_JAVDYC010000001.1"/>
</dbReference>
<accession>A0AAE3ZTP4</accession>
<keyword evidence="1" id="KW-0812">Transmembrane</keyword>
<proteinExistence type="predicted"/>
<organism evidence="2 3">
    <name type="scientific">Catenuloplanes niger</name>
    <dbReference type="NCBI Taxonomy" id="587534"/>
    <lineage>
        <taxon>Bacteria</taxon>
        <taxon>Bacillati</taxon>
        <taxon>Actinomycetota</taxon>
        <taxon>Actinomycetes</taxon>
        <taxon>Micromonosporales</taxon>
        <taxon>Micromonosporaceae</taxon>
        <taxon>Catenuloplanes</taxon>
    </lineage>
</organism>
<name>A0AAE3ZTP4_9ACTN</name>
<comment type="caution">
    <text evidence="2">The sequence shown here is derived from an EMBL/GenBank/DDBJ whole genome shotgun (WGS) entry which is preliminary data.</text>
</comment>
<evidence type="ECO:0000313" key="2">
    <source>
        <dbReference type="EMBL" id="MDR7325531.1"/>
    </source>
</evidence>
<reference evidence="2 3" key="1">
    <citation type="submission" date="2023-07" db="EMBL/GenBank/DDBJ databases">
        <title>Sequencing the genomes of 1000 actinobacteria strains.</title>
        <authorList>
            <person name="Klenk H.-P."/>
        </authorList>
    </citation>
    <scope>NUCLEOTIDE SEQUENCE [LARGE SCALE GENOMIC DNA]</scope>
    <source>
        <strain evidence="2 3">DSM 44711</strain>
    </source>
</reference>
<protein>
    <recommendedName>
        <fullName evidence="4">CbtB-domain containing protein</fullName>
    </recommendedName>
</protein>
<feature type="transmembrane region" description="Helical" evidence="1">
    <location>
        <begin position="21"/>
        <end position="38"/>
    </location>
</feature>
<sequence>MPSHVPAQAADPAVAPIRVPLLAWLLAVVALVVSYLLLQENGLVTTGAVAEYLHEFTHDGRHALGVPCH</sequence>
<gene>
    <name evidence="2" type="ORF">J2S44_005781</name>
</gene>